<reference evidence="1 2" key="1">
    <citation type="journal article" date="2014" name="Genome Announc.">
        <title>Draft Genome Sequences of Two Vibrionaceae Species, Vibrio ponticus C121 and Photobacterium aphoticum C119, Isolated as Coral Reef Microbiota.</title>
        <authorList>
            <person name="Al-saari N."/>
            <person name="Meirelles P.M."/>
            <person name="Mino S."/>
            <person name="Suda W."/>
            <person name="Oshima K."/>
            <person name="Hattori M."/>
            <person name="Ohkuma M."/>
            <person name="Thompson F.L."/>
            <person name="Gomez-Gil B."/>
            <person name="Sawabe T."/>
            <person name="Sawabe T."/>
        </authorList>
    </citation>
    <scope>NUCLEOTIDE SEQUENCE [LARGE SCALE GENOMIC DNA]</scope>
    <source>
        <strain evidence="1 2">JCM 19237</strain>
    </source>
</reference>
<accession>A0A090QLJ8</accession>
<protein>
    <submittedName>
        <fullName evidence="1">Uncharacterized protein</fullName>
    </submittedName>
</protein>
<sequence length="269" mass="30597">MKSNVISFAQPALPGKVSIEKISFDDFFDMGDGVTVLPSFPPKSLLQIVNLVDAGRADEISVFEWLDVTENIDQWTSLTDAQSLDACRAIWMAICCNRVLGDIAFFKAALAIDGKSSSIVPQLLETMAIVRTVRGLDALCREKIDWLLSLQAQQYYELAQTCWNAQLTPYYKTKRLRLPLANNYLSQIQQQVCAVIDPNTYSEESDNWLYQCFLSLQTTKDKLRFCESFISHFSRSAYAYRCGQLIEDHCLPFNDNSYWYVLSEAAKLN</sequence>
<name>A0A090QLJ8_9GAMM</name>
<evidence type="ECO:0000313" key="2">
    <source>
        <dbReference type="Proteomes" id="UP000029227"/>
    </source>
</evidence>
<dbReference type="AlphaFoldDB" id="A0A090QLJ8"/>
<proteinExistence type="predicted"/>
<evidence type="ECO:0000313" key="1">
    <source>
        <dbReference type="EMBL" id="GAL03980.1"/>
    </source>
</evidence>
<dbReference type="eggNOG" id="ENOG502Z9DF">
    <property type="taxonomic scope" value="Bacteria"/>
</dbReference>
<dbReference type="EMBL" id="BBMN01000003">
    <property type="protein sequence ID" value="GAL03980.1"/>
    <property type="molecule type" value="Genomic_DNA"/>
</dbReference>
<dbReference type="STRING" id="754436.JCM19237_2131"/>
<dbReference type="Proteomes" id="UP000029227">
    <property type="component" value="Unassembled WGS sequence"/>
</dbReference>
<gene>
    <name evidence="1" type="ORF">JCM19237_2131</name>
</gene>
<comment type="caution">
    <text evidence="1">The sequence shown here is derived from an EMBL/GenBank/DDBJ whole genome shotgun (WGS) entry which is preliminary data.</text>
</comment>
<organism evidence="1 2">
    <name type="scientific">Photobacterium aphoticum</name>
    <dbReference type="NCBI Taxonomy" id="754436"/>
    <lineage>
        <taxon>Bacteria</taxon>
        <taxon>Pseudomonadati</taxon>
        <taxon>Pseudomonadota</taxon>
        <taxon>Gammaproteobacteria</taxon>
        <taxon>Vibrionales</taxon>
        <taxon>Vibrionaceae</taxon>
        <taxon>Photobacterium</taxon>
    </lineage>
</organism>